<name>A0A8C9V938_SCLFO</name>
<evidence type="ECO:0000256" key="4">
    <source>
        <dbReference type="PROSITE-ProRule" id="PRU00125"/>
    </source>
</evidence>
<evidence type="ECO:0000256" key="1">
    <source>
        <dbReference type="ARBA" id="ARBA00022723"/>
    </source>
</evidence>
<protein>
    <submittedName>
        <fullName evidence="6">Xin actin binding repeat containing 1</fullName>
    </submittedName>
</protein>
<dbReference type="GeneTree" id="ENSGT00530000063779"/>
<keyword evidence="3 4" id="KW-0440">LIM domain</keyword>
<dbReference type="SMART" id="SM00132">
    <property type="entry name" value="LIM"/>
    <property type="match status" value="1"/>
</dbReference>
<evidence type="ECO:0000313" key="7">
    <source>
        <dbReference type="Proteomes" id="UP000694397"/>
    </source>
</evidence>
<dbReference type="FunFam" id="2.10.110.10:FF:000002">
    <property type="entry name" value="LIM domain and actin-binding 1"/>
    <property type="match status" value="1"/>
</dbReference>
<dbReference type="GO" id="GO:0046872">
    <property type="term" value="F:metal ion binding"/>
    <property type="evidence" value="ECO:0007669"/>
    <property type="project" value="UniProtKB-KW"/>
</dbReference>
<dbReference type="Pfam" id="PF00412">
    <property type="entry name" value="LIM"/>
    <property type="match status" value="1"/>
</dbReference>
<dbReference type="Ensembl" id="ENSSFOT00015037868.2">
    <property type="protein sequence ID" value="ENSSFOP00015037454.2"/>
    <property type="gene ID" value="ENSSFOG00015023838.2"/>
</dbReference>
<dbReference type="Proteomes" id="UP000694397">
    <property type="component" value="Chromosome 7"/>
</dbReference>
<dbReference type="PROSITE" id="PS00478">
    <property type="entry name" value="LIM_DOMAIN_1"/>
    <property type="match status" value="1"/>
</dbReference>
<dbReference type="Gene3D" id="2.10.110.10">
    <property type="entry name" value="Cysteine Rich Protein"/>
    <property type="match status" value="1"/>
</dbReference>
<dbReference type="PANTHER" id="PTHR24206">
    <property type="entry name" value="OS06G0237300 PROTEIN"/>
    <property type="match status" value="1"/>
</dbReference>
<feature type="domain" description="LIM zinc-binding" evidence="5">
    <location>
        <begin position="34"/>
        <end position="94"/>
    </location>
</feature>
<reference evidence="6" key="3">
    <citation type="submission" date="2025-09" db="UniProtKB">
        <authorList>
            <consortium name="Ensembl"/>
        </authorList>
    </citation>
    <scope>IDENTIFICATION</scope>
</reference>
<evidence type="ECO:0000313" key="6">
    <source>
        <dbReference type="Ensembl" id="ENSSFOP00015037454.2"/>
    </source>
</evidence>
<keyword evidence="2 4" id="KW-0862">Zinc</keyword>
<proteinExistence type="predicted"/>
<dbReference type="SUPFAM" id="SSF57716">
    <property type="entry name" value="Glucocorticoid receptor-like (DNA-binding domain)"/>
    <property type="match status" value="2"/>
</dbReference>
<evidence type="ECO:0000256" key="3">
    <source>
        <dbReference type="ARBA" id="ARBA00023038"/>
    </source>
</evidence>
<dbReference type="InterPro" id="IPR001781">
    <property type="entry name" value="Znf_LIM"/>
</dbReference>
<reference evidence="6 7" key="1">
    <citation type="submission" date="2019-04" db="EMBL/GenBank/DDBJ databases">
        <authorList>
            <consortium name="Wellcome Sanger Institute Data Sharing"/>
        </authorList>
    </citation>
    <scope>NUCLEOTIDE SEQUENCE [LARGE SCALE GENOMIC DNA]</scope>
</reference>
<organism evidence="6 7">
    <name type="scientific">Scleropages formosus</name>
    <name type="common">Asian bonytongue</name>
    <name type="synonym">Osteoglossum formosum</name>
    <dbReference type="NCBI Taxonomy" id="113540"/>
    <lineage>
        <taxon>Eukaryota</taxon>
        <taxon>Metazoa</taxon>
        <taxon>Chordata</taxon>
        <taxon>Craniata</taxon>
        <taxon>Vertebrata</taxon>
        <taxon>Euteleostomi</taxon>
        <taxon>Actinopterygii</taxon>
        <taxon>Neopterygii</taxon>
        <taxon>Teleostei</taxon>
        <taxon>Osteoglossocephala</taxon>
        <taxon>Osteoglossomorpha</taxon>
        <taxon>Osteoglossiformes</taxon>
        <taxon>Osteoglossidae</taxon>
        <taxon>Scleropages</taxon>
    </lineage>
</organism>
<reference evidence="6" key="2">
    <citation type="submission" date="2025-08" db="UniProtKB">
        <authorList>
            <consortium name="Ensembl"/>
        </authorList>
    </citation>
    <scope>IDENTIFICATION</scope>
</reference>
<sequence>MKSRHPLLFRGLLTSSQRILNPKREEGSLLHLKEICSACLKPVYSMEKMVADKLIFHYNCFCCKHCKKKLSLHNYSALYGEFYCVFHYQQLFKRKGNYDEGFGHVQHKDQTALENSLTKKP</sequence>
<accession>A0A8C9V938</accession>
<keyword evidence="1 4" id="KW-0479">Metal-binding</keyword>
<evidence type="ECO:0000256" key="2">
    <source>
        <dbReference type="ARBA" id="ARBA00022833"/>
    </source>
</evidence>
<evidence type="ECO:0000259" key="5">
    <source>
        <dbReference type="PROSITE" id="PS50023"/>
    </source>
</evidence>
<dbReference type="PROSITE" id="PS50023">
    <property type="entry name" value="LIM_DOMAIN_2"/>
    <property type="match status" value="1"/>
</dbReference>
<dbReference type="AlphaFoldDB" id="A0A8C9V938"/>
<keyword evidence="7" id="KW-1185">Reference proteome</keyword>